<dbReference type="InterPro" id="IPR001387">
    <property type="entry name" value="Cro/C1-type_HTH"/>
</dbReference>
<dbReference type="Gene3D" id="1.10.260.40">
    <property type="entry name" value="lambda repressor-like DNA-binding domains"/>
    <property type="match status" value="1"/>
</dbReference>
<dbReference type="InterPro" id="IPR010982">
    <property type="entry name" value="Lambda_DNA-bd_dom_sf"/>
</dbReference>
<dbReference type="SMART" id="SM00530">
    <property type="entry name" value="HTH_XRE"/>
    <property type="match status" value="1"/>
</dbReference>
<gene>
    <name evidence="3" type="ORF">DI526_06975</name>
</gene>
<dbReference type="SUPFAM" id="SSF47413">
    <property type="entry name" value="lambda repressor-like DNA-binding domains"/>
    <property type="match status" value="1"/>
</dbReference>
<accession>A0A2W5VJJ0</accession>
<reference evidence="3 4" key="1">
    <citation type="submission" date="2017-08" db="EMBL/GenBank/DDBJ databases">
        <title>Infants hospitalized years apart are colonized by the same room-sourced microbial strains.</title>
        <authorList>
            <person name="Brooks B."/>
            <person name="Olm M.R."/>
            <person name="Firek B.A."/>
            <person name="Baker R."/>
            <person name="Thomas B.C."/>
            <person name="Morowitz M.J."/>
            <person name="Banfield J.F."/>
        </authorList>
    </citation>
    <scope>NUCLEOTIDE SEQUENCE [LARGE SCALE GENOMIC DNA]</scope>
    <source>
        <strain evidence="3">S2_003_000_R2_4</strain>
    </source>
</reference>
<organism evidence="3 4">
    <name type="scientific">Caulobacter segnis</name>
    <dbReference type="NCBI Taxonomy" id="88688"/>
    <lineage>
        <taxon>Bacteria</taxon>
        <taxon>Pseudomonadati</taxon>
        <taxon>Pseudomonadota</taxon>
        <taxon>Alphaproteobacteria</taxon>
        <taxon>Caulobacterales</taxon>
        <taxon>Caulobacteraceae</taxon>
        <taxon>Caulobacter</taxon>
    </lineage>
</organism>
<sequence>MRVGTPGFIPGRLSEARDARRIPSMSALARQLGINPSTVSRWEDGDSSPDPETLRRLAAELDLRPEYFLRDPLAAKEPVFFRSLASTLTRDLNYQRAQMRWLQEISSTLENYVDLPDLNLPDVLGGASWRQLRDSDLDAIALDLRRHWRIGEGPCTDVVSVLERVGFVVGTIEMGTAKLDGLCSWSPIDGRPHILLATDKMSFPRRQMDAAHEMAHALLHRGVSEEEFQSDLKAIEAQAFRLASAFLMPAATYPMEVKSASLAQLLLLKERWRVSVKAQIRRLADMRLISPEYATQMYKLHSAKGWTKEEPLDRQWEPSKPRVLREALQLIVDERVRTKADLLAVEFTIAPDDITNLVGLPQGWFERDPAEVVRLKPTSRPPMIGGGDVVPFRRK</sequence>
<keyword evidence="3" id="KW-0238">DNA-binding</keyword>
<protein>
    <submittedName>
        <fullName evidence="3">DNA-binding protein</fullName>
    </submittedName>
</protein>
<dbReference type="Proteomes" id="UP000249393">
    <property type="component" value="Unassembled WGS sequence"/>
</dbReference>
<evidence type="ECO:0000313" key="3">
    <source>
        <dbReference type="EMBL" id="PZR35495.1"/>
    </source>
</evidence>
<name>A0A2W5VJJ0_9CAUL</name>
<dbReference type="Pfam" id="PF06114">
    <property type="entry name" value="Peptidase_M78"/>
    <property type="match status" value="1"/>
</dbReference>
<comment type="similarity">
    <text evidence="1">Belongs to the short-chain fatty acyl-CoA assimilation regulator (ScfR) family.</text>
</comment>
<dbReference type="PANTHER" id="PTHR43236:SF1">
    <property type="entry name" value="BLL7220 PROTEIN"/>
    <property type="match status" value="1"/>
</dbReference>
<dbReference type="EMBL" id="QFQZ01000015">
    <property type="protein sequence ID" value="PZR35495.1"/>
    <property type="molecule type" value="Genomic_DNA"/>
</dbReference>
<dbReference type="PROSITE" id="PS50943">
    <property type="entry name" value="HTH_CROC1"/>
    <property type="match status" value="1"/>
</dbReference>
<evidence type="ECO:0000256" key="1">
    <source>
        <dbReference type="ARBA" id="ARBA00007227"/>
    </source>
</evidence>
<evidence type="ECO:0000313" key="4">
    <source>
        <dbReference type="Proteomes" id="UP000249393"/>
    </source>
</evidence>
<comment type="caution">
    <text evidence="3">The sequence shown here is derived from an EMBL/GenBank/DDBJ whole genome shotgun (WGS) entry which is preliminary data.</text>
</comment>
<dbReference type="PANTHER" id="PTHR43236">
    <property type="entry name" value="ANTITOXIN HIGA1"/>
    <property type="match status" value="1"/>
</dbReference>
<evidence type="ECO:0000259" key="2">
    <source>
        <dbReference type="PROSITE" id="PS50943"/>
    </source>
</evidence>
<dbReference type="GO" id="GO:0003677">
    <property type="term" value="F:DNA binding"/>
    <property type="evidence" value="ECO:0007669"/>
    <property type="project" value="UniProtKB-KW"/>
</dbReference>
<dbReference type="RefSeq" id="WP_304275909.1">
    <property type="nucleotide sequence ID" value="NZ_QFQZ01000015.1"/>
</dbReference>
<feature type="domain" description="HTH cro/C1-type" evidence="2">
    <location>
        <begin position="24"/>
        <end position="68"/>
    </location>
</feature>
<dbReference type="CDD" id="cd00093">
    <property type="entry name" value="HTH_XRE"/>
    <property type="match status" value="1"/>
</dbReference>
<dbReference type="Pfam" id="PF01381">
    <property type="entry name" value="HTH_3"/>
    <property type="match status" value="1"/>
</dbReference>
<dbReference type="InterPro" id="IPR010359">
    <property type="entry name" value="IrrE_HExxH"/>
</dbReference>
<dbReference type="AlphaFoldDB" id="A0A2W5VJJ0"/>
<dbReference type="InterPro" id="IPR052345">
    <property type="entry name" value="Rad_response_metalloprotease"/>
</dbReference>
<proteinExistence type="inferred from homology"/>